<accession>A0ABQ4M3I9</accession>
<name>A0ABQ4M3I9_9BACL</name>
<keyword evidence="2" id="KW-1185">Reference proteome</keyword>
<comment type="caution">
    <text evidence="1">The sequence shown here is derived from an EMBL/GenBank/DDBJ whole genome shotgun (WGS) entry which is preliminary data.</text>
</comment>
<evidence type="ECO:0000313" key="2">
    <source>
        <dbReference type="Proteomes" id="UP000680638"/>
    </source>
</evidence>
<dbReference type="Proteomes" id="UP000680638">
    <property type="component" value="Unassembled WGS sequence"/>
</dbReference>
<evidence type="ECO:0000313" key="1">
    <source>
        <dbReference type="EMBL" id="GIO69973.1"/>
    </source>
</evidence>
<protein>
    <submittedName>
        <fullName evidence="1">Uncharacterized protein</fullName>
    </submittedName>
</protein>
<proteinExistence type="predicted"/>
<dbReference type="EMBL" id="BORW01000042">
    <property type="protein sequence ID" value="GIO69973.1"/>
    <property type="molecule type" value="Genomic_DNA"/>
</dbReference>
<reference evidence="1 2" key="1">
    <citation type="submission" date="2021-03" db="EMBL/GenBank/DDBJ databases">
        <title>Antimicrobial resistance genes in bacteria isolated from Japanese honey, and their potential for conferring macrolide and lincosamide resistance in the American foulbrood pathogen Paenibacillus larvae.</title>
        <authorList>
            <person name="Okamoto M."/>
            <person name="Kumagai M."/>
            <person name="Kanamori H."/>
            <person name="Takamatsu D."/>
        </authorList>
    </citation>
    <scope>NUCLEOTIDE SEQUENCE [LARGE SCALE GENOMIC DNA]</scope>
    <source>
        <strain evidence="1 2">J21TS3</strain>
    </source>
</reference>
<organism evidence="1 2">
    <name type="scientific">Paenibacillus cookii</name>
    <dbReference type="NCBI Taxonomy" id="157839"/>
    <lineage>
        <taxon>Bacteria</taxon>
        <taxon>Bacillati</taxon>
        <taxon>Bacillota</taxon>
        <taxon>Bacilli</taxon>
        <taxon>Bacillales</taxon>
        <taxon>Paenibacillaceae</taxon>
        <taxon>Paenibacillus</taxon>
    </lineage>
</organism>
<sequence length="46" mass="5470">MQPALDRYNLEDIGESILHRDPFYIQGVVRGPKYELFYGSDMERIH</sequence>
<gene>
    <name evidence="1" type="ORF">J21TS3_47940</name>
</gene>